<dbReference type="HOGENOM" id="CLU_2354611_0_0_11"/>
<keyword evidence="3" id="KW-1185">Reference proteome</keyword>
<dbReference type="AlphaFoldDB" id="C7QG34"/>
<sequence precursor="true">MIARRAVRLAAVTALAASSIGVGVATASAATHVRPASTFLCSADGNGNSLFAAEHDAEETLKGDYTVLSGFTLQYSTEHPDGSWYVVMTAHCGNPR</sequence>
<organism evidence="2 3">
    <name type="scientific">Catenulispora acidiphila (strain DSM 44928 / JCM 14897 / NBRC 102108 / NRRL B-24433 / ID139908)</name>
    <dbReference type="NCBI Taxonomy" id="479433"/>
    <lineage>
        <taxon>Bacteria</taxon>
        <taxon>Bacillati</taxon>
        <taxon>Actinomycetota</taxon>
        <taxon>Actinomycetes</taxon>
        <taxon>Catenulisporales</taxon>
        <taxon>Catenulisporaceae</taxon>
        <taxon>Catenulispora</taxon>
    </lineage>
</organism>
<dbReference type="RefSeq" id="WP_012786304.1">
    <property type="nucleotide sequence ID" value="NC_013131.1"/>
</dbReference>
<keyword evidence="1" id="KW-0732">Signal</keyword>
<feature type="chain" id="PRO_5002983191" evidence="1">
    <location>
        <begin position="30"/>
        <end position="96"/>
    </location>
</feature>
<dbReference type="EMBL" id="CP001700">
    <property type="protein sequence ID" value="ACU71011.1"/>
    <property type="molecule type" value="Genomic_DNA"/>
</dbReference>
<evidence type="ECO:0000313" key="2">
    <source>
        <dbReference type="EMBL" id="ACU71011.1"/>
    </source>
</evidence>
<dbReference type="InParanoid" id="C7QG34"/>
<dbReference type="KEGG" id="cai:Caci_2092"/>
<dbReference type="Proteomes" id="UP000000851">
    <property type="component" value="Chromosome"/>
</dbReference>
<proteinExistence type="predicted"/>
<gene>
    <name evidence="2" type="ordered locus">Caci_2092</name>
</gene>
<protein>
    <submittedName>
        <fullName evidence="2">Uncharacterized protein</fullName>
    </submittedName>
</protein>
<accession>C7QG34</accession>
<evidence type="ECO:0000256" key="1">
    <source>
        <dbReference type="SAM" id="SignalP"/>
    </source>
</evidence>
<feature type="signal peptide" evidence="1">
    <location>
        <begin position="1"/>
        <end position="29"/>
    </location>
</feature>
<reference evidence="2 3" key="1">
    <citation type="journal article" date="2009" name="Stand. Genomic Sci.">
        <title>Complete genome sequence of Catenulispora acidiphila type strain (ID 139908).</title>
        <authorList>
            <person name="Copeland A."/>
            <person name="Lapidus A."/>
            <person name="Glavina Del Rio T."/>
            <person name="Nolan M."/>
            <person name="Lucas S."/>
            <person name="Chen F."/>
            <person name="Tice H."/>
            <person name="Cheng J.F."/>
            <person name="Bruce D."/>
            <person name="Goodwin L."/>
            <person name="Pitluck S."/>
            <person name="Mikhailova N."/>
            <person name="Pati A."/>
            <person name="Ivanova N."/>
            <person name="Mavromatis K."/>
            <person name="Chen A."/>
            <person name="Palaniappan K."/>
            <person name="Chain P."/>
            <person name="Land M."/>
            <person name="Hauser L."/>
            <person name="Chang Y.J."/>
            <person name="Jeffries C.D."/>
            <person name="Chertkov O."/>
            <person name="Brettin T."/>
            <person name="Detter J.C."/>
            <person name="Han C."/>
            <person name="Ali Z."/>
            <person name="Tindall B.J."/>
            <person name="Goker M."/>
            <person name="Bristow J."/>
            <person name="Eisen J.A."/>
            <person name="Markowitz V."/>
            <person name="Hugenholtz P."/>
            <person name="Kyrpides N.C."/>
            <person name="Klenk H.P."/>
        </authorList>
    </citation>
    <scope>NUCLEOTIDE SEQUENCE [LARGE SCALE GENOMIC DNA]</scope>
    <source>
        <strain evidence="3">DSM 44928 / JCM 14897 / NBRC 102108 / NRRL B-24433 / ID139908</strain>
    </source>
</reference>
<name>C7QG34_CATAD</name>
<evidence type="ECO:0000313" key="3">
    <source>
        <dbReference type="Proteomes" id="UP000000851"/>
    </source>
</evidence>